<dbReference type="EMBL" id="JAEFCI010012912">
    <property type="protein sequence ID" value="KAG5455711.1"/>
    <property type="molecule type" value="Genomic_DNA"/>
</dbReference>
<keyword evidence="2" id="KW-1185">Reference proteome</keyword>
<dbReference type="OrthoDB" id="2153661at2759"/>
<dbReference type="Proteomes" id="UP000673691">
    <property type="component" value="Unassembled WGS sequence"/>
</dbReference>
<proteinExistence type="predicted"/>
<comment type="caution">
    <text evidence="1">The sequence shown here is derived from an EMBL/GenBank/DDBJ whole genome shotgun (WGS) entry which is preliminary data.</text>
</comment>
<gene>
    <name evidence="1" type="ORF">BJ554DRAFT_4781</name>
</gene>
<sequence length="146" mass="16158">MLPDVRENLDSTDIPIGMFTCEFGPLPSDAGNTVLPYIPPHPQRGTKPHRYTLLLMEQPREIGADILKYDAVDVDSTTRAIELTPLIKRNKLIIRGATGFRSQWDESVYGIYKTILGEDFEPVYGVITEPPATGPNGLPLSMFANA</sequence>
<name>A0A8H7ZLJ3_9FUNG</name>
<dbReference type="InterPro" id="IPR036610">
    <property type="entry name" value="PEBP-like_sf"/>
</dbReference>
<dbReference type="AlphaFoldDB" id="A0A8H7ZLJ3"/>
<evidence type="ECO:0000313" key="2">
    <source>
        <dbReference type="Proteomes" id="UP000673691"/>
    </source>
</evidence>
<protein>
    <recommendedName>
        <fullName evidence="3">Phosphatidylethanolamine-binding protein</fullName>
    </recommendedName>
</protein>
<reference evidence="1 2" key="1">
    <citation type="journal article" name="Sci. Rep.">
        <title>Genome-scale phylogenetic analyses confirm Olpidium as the closest living zoosporic fungus to the non-flagellated, terrestrial fungi.</title>
        <authorList>
            <person name="Chang Y."/>
            <person name="Rochon D."/>
            <person name="Sekimoto S."/>
            <person name="Wang Y."/>
            <person name="Chovatia M."/>
            <person name="Sandor L."/>
            <person name="Salamov A."/>
            <person name="Grigoriev I.V."/>
            <person name="Stajich J.E."/>
            <person name="Spatafora J.W."/>
        </authorList>
    </citation>
    <scope>NUCLEOTIDE SEQUENCE [LARGE SCALE GENOMIC DNA]</scope>
    <source>
        <strain evidence="1">S191</strain>
    </source>
</reference>
<evidence type="ECO:0000313" key="1">
    <source>
        <dbReference type="EMBL" id="KAG5455711.1"/>
    </source>
</evidence>
<dbReference type="Gene3D" id="3.90.280.10">
    <property type="entry name" value="PEBP-like"/>
    <property type="match status" value="1"/>
</dbReference>
<dbReference type="SUPFAM" id="SSF49777">
    <property type="entry name" value="PEBP-like"/>
    <property type="match status" value="1"/>
</dbReference>
<evidence type="ECO:0008006" key="3">
    <source>
        <dbReference type="Google" id="ProtNLM"/>
    </source>
</evidence>
<accession>A0A8H7ZLJ3</accession>
<organism evidence="1 2">
    <name type="scientific">Olpidium bornovanus</name>
    <dbReference type="NCBI Taxonomy" id="278681"/>
    <lineage>
        <taxon>Eukaryota</taxon>
        <taxon>Fungi</taxon>
        <taxon>Fungi incertae sedis</taxon>
        <taxon>Olpidiomycota</taxon>
        <taxon>Olpidiomycotina</taxon>
        <taxon>Olpidiomycetes</taxon>
        <taxon>Olpidiales</taxon>
        <taxon>Olpidiaceae</taxon>
        <taxon>Olpidium</taxon>
    </lineage>
</organism>